<dbReference type="SUPFAM" id="SSF53335">
    <property type="entry name" value="S-adenosyl-L-methionine-dependent methyltransferases"/>
    <property type="match status" value="1"/>
</dbReference>
<dbReference type="GO" id="GO:0032259">
    <property type="term" value="P:methylation"/>
    <property type="evidence" value="ECO:0007669"/>
    <property type="project" value="UniProtKB-KW"/>
</dbReference>
<evidence type="ECO:0000313" key="3">
    <source>
        <dbReference type="Proteomes" id="UP000326509"/>
    </source>
</evidence>
<evidence type="ECO:0000313" key="2">
    <source>
        <dbReference type="EMBL" id="GER59923.1"/>
    </source>
</evidence>
<dbReference type="InterPro" id="IPR029063">
    <property type="entry name" value="SAM-dependent_MTases_sf"/>
</dbReference>
<dbReference type="InterPro" id="IPR013216">
    <property type="entry name" value="Methyltransf_11"/>
</dbReference>
<dbReference type="Pfam" id="PF08241">
    <property type="entry name" value="Methyltransf_11"/>
    <property type="match status" value="1"/>
</dbReference>
<dbReference type="Proteomes" id="UP000326509">
    <property type="component" value="Unassembled WGS sequence"/>
</dbReference>
<sequence>MSDVLGQALLDYQLGNYTEDIITSTNISEDDVLPLSYLFRDLEEMPTIEKAALKKCNGKTLDVGCGAGSHSLILQKRGLEVTAMDVSKGACEVAKKRGVNEVLFGNVLELKNAKFDTLLLLMNGTGIFGKLAHVSDALMHLKTLLNKAGQILIDSSDLIYMYEEDETEQSENVDNVSANANDTPKGVWVPGDHYYGELTFTMKYKKIQTAPFSWLYLDENLFETAAIANGFNFEILERGNHYDYLARLTIAESNL</sequence>
<dbReference type="CDD" id="cd02440">
    <property type="entry name" value="AdoMet_MTases"/>
    <property type="match status" value="1"/>
</dbReference>
<proteinExistence type="predicted"/>
<comment type="caution">
    <text evidence="2">The sequence shown here is derived from an EMBL/GenBank/DDBJ whole genome shotgun (WGS) entry which is preliminary data.</text>
</comment>
<dbReference type="GO" id="GO:0008757">
    <property type="term" value="F:S-adenosylmethionine-dependent methyltransferase activity"/>
    <property type="evidence" value="ECO:0007669"/>
    <property type="project" value="InterPro"/>
</dbReference>
<gene>
    <name evidence="2" type="ORF">ULMA_20310</name>
</gene>
<organism evidence="2 3">
    <name type="scientific">Patiriisocius marinus</name>
    <dbReference type="NCBI Taxonomy" id="1397112"/>
    <lineage>
        <taxon>Bacteria</taxon>
        <taxon>Pseudomonadati</taxon>
        <taxon>Bacteroidota</taxon>
        <taxon>Flavobacteriia</taxon>
        <taxon>Flavobacteriales</taxon>
        <taxon>Flavobacteriaceae</taxon>
        <taxon>Patiriisocius</taxon>
    </lineage>
</organism>
<keyword evidence="2" id="KW-0489">Methyltransferase</keyword>
<dbReference type="OrthoDB" id="1143568at2"/>
<dbReference type="AlphaFoldDB" id="A0A5J4J249"/>
<dbReference type="RefSeq" id="WP_151674387.1">
    <property type="nucleotide sequence ID" value="NZ_BKCG01000005.1"/>
</dbReference>
<name>A0A5J4J249_9FLAO</name>
<dbReference type="EMBL" id="BKCG01000005">
    <property type="protein sequence ID" value="GER59923.1"/>
    <property type="molecule type" value="Genomic_DNA"/>
</dbReference>
<evidence type="ECO:0000259" key="1">
    <source>
        <dbReference type="Pfam" id="PF08241"/>
    </source>
</evidence>
<feature type="domain" description="Methyltransferase type 11" evidence="1">
    <location>
        <begin position="61"/>
        <end position="152"/>
    </location>
</feature>
<protein>
    <submittedName>
        <fullName evidence="2">SAM-dependent methyltransferase</fullName>
    </submittedName>
</protein>
<keyword evidence="2" id="KW-0808">Transferase</keyword>
<accession>A0A5J4J249</accession>
<reference evidence="2 3" key="1">
    <citation type="submission" date="2019-08" db="EMBL/GenBank/DDBJ databases">
        <title>Draft genome sequence of Ulvibacter marinus type strain NBRC 109484.</title>
        <authorList>
            <person name="Kawano K."/>
            <person name="Ushijima N."/>
            <person name="Kihara M."/>
            <person name="Itoh H."/>
        </authorList>
    </citation>
    <scope>NUCLEOTIDE SEQUENCE [LARGE SCALE GENOMIC DNA]</scope>
    <source>
        <strain evidence="2 3">NBRC 109484</strain>
    </source>
</reference>
<dbReference type="Gene3D" id="3.40.50.150">
    <property type="entry name" value="Vaccinia Virus protein VP39"/>
    <property type="match status" value="1"/>
</dbReference>
<keyword evidence="3" id="KW-1185">Reference proteome</keyword>